<feature type="domain" description="AB hydrolase-1" evidence="1">
    <location>
        <begin position="32"/>
        <end position="248"/>
    </location>
</feature>
<organism evidence="2 3">
    <name type="scientific">Agaricicola taiwanensis</name>
    <dbReference type="NCBI Taxonomy" id="591372"/>
    <lineage>
        <taxon>Bacteria</taxon>
        <taxon>Pseudomonadati</taxon>
        <taxon>Pseudomonadota</taxon>
        <taxon>Alphaproteobacteria</taxon>
        <taxon>Rhodobacterales</taxon>
        <taxon>Paracoccaceae</taxon>
        <taxon>Agaricicola</taxon>
    </lineage>
</organism>
<dbReference type="PRINTS" id="PR00111">
    <property type="entry name" value="ABHYDROLASE"/>
</dbReference>
<sequence length="268" mass="28119">MSITTSGERFVTVGGAHSIFLSERPAVGGALPVLFLNSLAADLTMWDGVRDGLGLHSAAYDARGHGRSDAVAGDATIDEFADDAAAVMAAAGLERAVLCGLSLGGLTAMRLAERMPDRVAGLVLANTAVSFPPAQMWRDRAELARAGSFSQLVQPTLERWLTPSYRQARPDVAEKVREMIQSTAAEGYAAACAILGNADTGQALRDFDGPVLVIAGRHDQSTPIARAEEMVALADNAELLVLEAAHLSAVECAAEFGAALKRFVERAS</sequence>
<accession>A0A8J2VLT2</accession>
<proteinExistence type="predicted"/>
<name>A0A8J2VLT2_9RHOB</name>
<keyword evidence="3" id="KW-1185">Reference proteome</keyword>
<reference evidence="2" key="2">
    <citation type="submission" date="2020-09" db="EMBL/GenBank/DDBJ databases">
        <authorList>
            <person name="Sun Q."/>
            <person name="Sedlacek I."/>
        </authorList>
    </citation>
    <scope>NUCLEOTIDE SEQUENCE</scope>
    <source>
        <strain evidence="2">CCM 7684</strain>
    </source>
</reference>
<dbReference type="EMBL" id="BMCP01000001">
    <property type="protein sequence ID" value="GGE30799.1"/>
    <property type="molecule type" value="Genomic_DNA"/>
</dbReference>
<gene>
    <name evidence="2" type="primary">pcaD</name>
    <name evidence="2" type="ORF">GCM10007276_05020</name>
</gene>
<evidence type="ECO:0000313" key="2">
    <source>
        <dbReference type="EMBL" id="GGE30799.1"/>
    </source>
</evidence>
<dbReference type="InterPro" id="IPR000073">
    <property type="entry name" value="AB_hydrolase_1"/>
</dbReference>
<dbReference type="PANTHER" id="PTHR43433">
    <property type="entry name" value="HYDROLASE, ALPHA/BETA FOLD FAMILY PROTEIN"/>
    <property type="match status" value="1"/>
</dbReference>
<dbReference type="InterPro" id="IPR029058">
    <property type="entry name" value="AB_hydrolase_fold"/>
</dbReference>
<dbReference type="Proteomes" id="UP000602745">
    <property type="component" value="Unassembled WGS sequence"/>
</dbReference>
<reference evidence="2" key="1">
    <citation type="journal article" date="2014" name="Int. J. Syst. Evol. Microbiol.">
        <title>Complete genome sequence of Corynebacterium casei LMG S-19264T (=DSM 44701T), isolated from a smear-ripened cheese.</title>
        <authorList>
            <consortium name="US DOE Joint Genome Institute (JGI-PGF)"/>
            <person name="Walter F."/>
            <person name="Albersmeier A."/>
            <person name="Kalinowski J."/>
            <person name="Ruckert C."/>
        </authorList>
    </citation>
    <scope>NUCLEOTIDE SEQUENCE</scope>
    <source>
        <strain evidence="2">CCM 7684</strain>
    </source>
</reference>
<dbReference type="InterPro" id="IPR050471">
    <property type="entry name" value="AB_hydrolase"/>
</dbReference>
<evidence type="ECO:0000259" key="1">
    <source>
        <dbReference type="Pfam" id="PF00561"/>
    </source>
</evidence>
<dbReference type="RefSeq" id="WP_188408121.1">
    <property type="nucleotide sequence ID" value="NZ_BMCP01000001.1"/>
</dbReference>
<dbReference type="SUPFAM" id="SSF53474">
    <property type="entry name" value="alpha/beta-Hydrolases"/>
    <property type="match status" value="1"/>
</dbReference>
<dbReference type="PANTHER" id="PTHR43433:SF5">
    <property type="entry name" value="AB HYDROLASE-1 DOMAIN-CONTAINING PROTEIN"/>
    <property type="match status" value="1"/>
</dbReference>
<comment type="caution">
    <text evidence="2">The sequence shown here is derived from an EMBL/GenBank/DDBJ whole genome shotgun (WGS) entry which is preliminary data.</text>
</comment>
<dbReference type="Pfam" id="PF00561">
    <property type="entry name" value="Abhydrolase_1"/>
    <property type="match status" value="1"/>
</dbReference>
<evidence type="ECO:0000313" key="3">
    <source>
        <dbReference type="Proteomes" id="UP000602745"/>
    </source>
</evidence>
<dbReference type="Gene3D" id="3.40.50.1820">
    <property type="entry name" value="alpha/beta hydrolase"/>
    <property type="match status" value="1"/>
</dbReference>
<protein>
    <submittedName>
        <fullName evidence="2">3-oxoadipate enol-lactonase</fullName>
    </submittedName>
</protein>
<dbReference type="AlphaFoldDB" id="A0A8J2VLT2"/>